<gene>
    <name evidence="3" type="ORF">FA10DRAFT_222873</name>
</gene>
<organism evidence="3 4">
    <name type="scientific">Acaromyces ingoldii</name>
    <dbReference type="NCBI Taxonomy" id="215250"/>
    <lineage>
        <taxon>Eukaryota</taxon>
        <taxon>Fungi</taxon>
        <taxon>Dikarya</taxon>
        <taxon>Basidiomycota</taxon>
        <taxon>Ustilaginomycotina</taxon>
        <taxon>Exobasidiomycetes</taxon>
        <taxon>Exobasidiales</taxon>
        <taxon>Cryptobasidiaceae</taxon>
        <taxon>Acaromyces</taxon>
    </lineage>
</organism>
<dbReference type="OrthoDB" id="3647at2759"/>
<reference evidence="3 4" key="1">
    <citation type="journal article" date="2018" name="Mol. Biol. Evol.">
        <title>Broad Genomic Sampling Reveals a Smut Pathogenic Ancestry of the Fungal Clade Ustilaginomycotina.</title>
        <authorList>
            <person name="Kijpornyongpan T."/>
            <person name="Mondo S.J."/>
            <person name="Barry K."/>
            <person name="Sandor L."/>
            <person name="Lee J."/>
            <person name="Lipzen A."/>
            <person name="Pangilinan J."/>
            <person name="LaButti K."/>
            <person name="Hainaut M."/>
            <person name="Henrissat B."/>
            <person name="Grigoriev I.V."/>
            <person name="Spatafora J.W."/>
            <person name="Aime M.C."/>
        </authorList>
    </citation>
    <scope>NUCLEOTIDE SEQUENCE [LARGE SCALE GENOMIC DNA]</scope>
    <source>
        <strain evidence="3 4">MCA 4198</strain>
    </source>
</reference>
<dbReference type="EMBL" id="KZ819642">
    <property type="protein sequence ID" value="PWN86755.1"/>
    <property type="molecule type" value="Genomic_DNA"/>
</dbReference>
<comment type="similarity">
    <text evidence="1">Belongs to the glycosyltransferase 32 family.</text>
</comment>
<dbReference type="RefSeq" id="XP_025373953.1">
    <property type="nucleotide sequence ID" value="XM_025518566.1"/>
</dbReference>
<evidence type="ECO:0000313" key="4">
    <source>
        <dbReference type="Proteomes" id="UP000245768"/>
    </source>
</evidence>
<evidence type="ECO:0000256" key="2">
    <source>
        <dbReference type="ARBA" id="ARBA00022679"/>
    </source>
</evidence>
<keyword evidence="2" id="KW-0808">Transferase</keyword>
<dbReference type="Gene3D" id="3.90.550.20">
    <property type="match status" value="1"/>
</dbReference>
<evidence type="ECO:0000256" key="1">
    <source>
        <dbReference type="ARBA" id="ARBA00009003"/>
    </source>
</evidence>
<dbReference type="Pfam" id="PF04488">
    <property type="entry name" value="Gly_transf_sug"/>
    <property type="match status" value="1"/>
</dbReference>
<dbReference type="InterPro" id="IPR007577">
    <property type="entry name" value="GlycoTrfase_DXD_sugar-bd_CS"/>
</dbReference>
<evidence type="ECO:0008006" key="5">
    <source>
        <dbReference type="Google" id="ProtNLM"/>
    </source>
</evidence>
<dbReference type="InterPro" id="IPR029044">
    <property type="entry name" value="Nucleotide-diphossugar_trans"/>
</dbReference>
<dbReference type="FunFam" id="3.90.550.20:FF:000005">
    <property type="entry name" value="Unplaced genomic scaffold supercont1.17, whole genome shotgun sequence"/>
    <property type="match status" value="1"/>
</dbReference>
<name>A0A316YG81_9BASI</name>
<protein>
    <recommendedName>
        <fullName evidence="5">Glycosyltransferase family 32 protein</fullName>
    </recommendedName>
</protein>
<feature type="non-terminal residue" evidence="3">
    <location>
        <position position="1"/>
    </location>
</feature>
<keyword evidence="4" id="KW-1185">Reference proteome</keyword>
<dbReference type="GeneID" id="37040482"/>
<proteinExistence type="inferred from homology"/>
<dbReference type="GO" id="GO:0051999">
    <property type="term" value="P:mannosyl-inositol phosphorylceramide biosynthetic process"/>
    <property type="evidence" value="ECO:0007669"/>
    <property type="project" value="TreeGrafter"/>
</dbReference>
<accession>A0A316YG81</accession>
<evidence type="ECO:0000313" key="3">
    <source>
        <dbReference type="EMBL" id="PWN86755.1"/>
    </source>
</evidence>
<dbReference type="InParanoid" id="A0A316YG81"/>
<dbReference type="PANTHER" id="PTHR32385:SF15">
    <property type="entry name" value="INOSITOL PHOSPHOCERAMIDE MANNOSYLTRANSFERASE 1"/>
    <property type="match status" value="1"/>
</dbReference>
<dbReference type="SUPFAM" id="SSF53448">
    <property type="entry name" value="Nucleotide-diphospho-sugar transferases"/>
    <property type="match status" value="1"/>
</dbReference>
<dbReference type="GO" id="GO:0000030">
    <property type="term" value="F:mannosyltransferase activity"/>
    <property type="evidence" value="ECO:0007669"/>
    <property type="project" value="TreeGrafter"/>
</dbReference>
<dbReference type="InterPro" id="IPR051706">
    <property type="entry name" value="Glycosyltransferase_domain"/>
</dbReference>
<dbReference type="Proteomes" id="UP000245768">
    <property type="component" value="Unassembled WGS sequence"/>
</dbReference>
<feature type="non-terminal residue" evidence="3">
    <location>
        <position position="230"/>
    </location>
</feature>
<sequence>LPPQWQAMRDECAQMHPDYQYMLWTDAESRNFLVEHYPWFVAVFDAYPYPIQRADAIRYFVLYHYGGIYMDLDVGCRRPCDPLLRFEVVLPKTIPVGVSNDVMLAAKGHPFMDYLIHNLVAFNHRYVTHYPTVMFSTGPMFVSSSYQLYANVHNQSMPSTSWAPSAGFSGVRILSKALYGKNAALSEVPDAFFRHFYGSSWHAKDASSLIFLRDHGPVFLVLGACLVLYG</sequence>
<dbReference type="AlphaFoldDB" id="A0A316YG81"/>
<dbReference type="GO" id="GO:0016020">
    <property type="term" value="C:membrane"/>
    <property type="evidence" value="ECO:0007669"/>
    <property type="project" value="GOC"/>
</dbReference>
<dbReference type="PANTHER" id="PTHR32385">
    <property type="entry name" value="MANNOSYL PHOSPHORYLINOSITOL CERAMIDE SYNTHASE"/>
    <property type="match status" value="1"/>
</dbReference>